<dbReference type="Proteomes" id="UP000011201">
    <property type="component" value="Unassembled WGS sequence"/>
</dbReference>
<evidence type="ECO:0000313" key="2">
    <source>
        <dbReference type="Proteomes" id="UP000011201"/>
    </source>
</evidence>
<dbReference type="EMBL" id="ALWB01000035">
    <property type="protein sequence ID" value="ELS33632.1"/>
    <property type="molecule type" value="Genomic_DNA"/>
</dbReference>
<sequence length="292" mass="31550" precursor="true">MVQSRPISLFPLPSASKYMRLPTHTTPLRSFAFGLASLLSISANLLINFSSASNAQSFPNDSVTVTPVSAGAQYLVYLPNVANVKQAKVLAPDAFISRLDTGEQVVQLGRFNNLNLAQRRAAQFSQAGLAPQIKTVQSKFATVPSSTVQPITTTTSSAPIPVESVPIQTTRTDALPNVPGSELPSNQSNAIEIVRSPQPVSQQSQPIPIQNANQPIASQGIVNTSQLRYFVIIPTGQTSELQRVQAIAPSAQLRSSYRGTYIEVQGYPDRPSAETLNLTIRRQGFDSRVVFF</sequence>
<name>L8N087_9CYAN</name>
<evidence type="ECO:0000313" key="1">
    <source>
        <dbReference type="EMBL" id="ELS33632.1"/>
    </source>
</evidence>
<proteinExistence type="predicted"/>
<dbReference type="AlphaFoldDB" id="L8N087"/>
<reference evidence="1 2" key="1">
    <citation type="journal article" date="2013" name="Proc. Natl. Acad. Sci. U.S.A.">
        <title>Improving the coverage of the cyanobacterial phylum using diversity-driven genome sequencing.</title>
        <authorList>
            <person name="Shih P.M."/>
            <person name="Wu D."/>
            <person name="Latifi A."/>
            <person name="Axen S.D."/>
            <person name="Fewer D.P."/>
            <person name="Talla E."/>
            <person name="Calteau A."/>
            <person name="Cai F."/>
            <person name="Tandeau de Marsac N."/>
            <person name="Rippka R."/>
            <person name="Herdman M."/>
            <person name="Sivonen K."/>
            <person name="Coursin T."/>
            <person name="Laurent T."/>
            <person name="Goodwin L."/>
            <person name="Nolan M."/>
            <person name="Davenport K.W."/>
            <person name="Han C.S."/>
            <person name="Rubin E.M."/>
            <person name="Eisen J.A."/>
            <person name="Woyke T."/>
            <person name="Gugger M."/>
            <person name="Kerfeld C.A."/>
        </authorList>
    </citation>
    <scope>NUCLEOTIDE SEQUENCE [LARGE SCALE GENOMIC DNA]</scope>
    <source>
        <strain evidence="1 2">PCC 7429</strain>
    </source>
</reference>
<keyword evidence="2" id="KW-1185">Reference proteome</keyword>
<dbReference type="PATRIC" id="fig|927668.3.peg.1472"/>
<organism evidence="1 2">
    <name type="scientific">Pseudanabaena biceps PCC 7429</name>
    <dbReference type="NCBI Taxonomy" id="927668"/>
    <lineage>
        <taxon>Bacteria</taxon>
        <taxon>Bacillati</taxon>
        <taxon>Cyanobacteriota</taxon>
        <taxon>Cyanophyceae</taxon>
        <taxon>Pseudanabaenales</taxon>
        <taxon>Pseudanabaenaceae</taxon>
        <taxon>Pseudanabaena</taxon>
    </lineage>
</organism>
<comment type="caution">
    <text evidence="1">The sequence shown here is derived from an EMBL/GenBank/DDBJ whole genome shotgun (WGS) entry which is preliminary data.</text>
</comment>
<evidence type="ECO:0008006" key="3">
    <source>
        <dbReference type="Google" id="ProtNLM"/>
    </source>
</evidence>
<accession>L8N087</accession>
<protein>
    <recommendedName>
        <fullName evidence="3">Sporulation domain-containing protein</fullName>
    </recommendedName>
</protein>
<gene>
    <name evidence="1" type="ORF">Pse7429DRAFT_1356</name>
</gene>